<keyword evidence="6" id="KW-0378">Hydrolase</keyword>
<dbReference type="PANTHER" id="PTHR43344:SF2">
    <property type="entry name" value="PHOSPHOSERINE PHOSPHATASE"/>
    <property type="match status" value="1"/>
</dbReference>
<dbReference type="Pfam" id="PF00702">
    <property type="entry name" value="Hydrolase"/>
    <property type="match status" value="1"/>
</dbReference>
<dbReference type="AlphaFoldDB" id="A0A803L9J4"/>
<accession>A0A803L9J4</accession>
<evidence type="ECO:0000313" key="11">
    <source>
        <dbReference type="Proteomes" id="UP000596660"/>
    </source>
</evidence>
<feature type="compositionally biased region" description="Polar residues" evidence="9">
    <location>
        <begin position="159"/>
        <end position="182"/>
    </location>
</feature>
<dbReference type="PANTHER" id="PTHR43344">
    <property type="entry name" value="PHOSPHOSERINE PHOSPHATASE"/>
    <property type="match status" value="1"/>
</dbReference>
<dbReference type="NCBIfam" id="TIGR01488">
    <property type="entry name" value="HAD-SF-IB"/>
    <property type="match status" value="1"/>
</dbReference>
<reference evidence="10" key="1">
    <citation type="journal article" date="2017" name="Nature">
        <title>The genome of Chenopodium quinoa.</title>
        <authorList>
            <person name="Jarvis D.E."/>
            <person name="Ho Y.S."/>
            <person name="Lightfoot D.J."/>
            <person name="Schmoeckel S.M."/>
            <person name="Li B."/>
            <person name="Borm T.J.A."/>
            <person name="Ohyanagi H."/>
            <person name="Mineta K."/>
            <person name="Michell C.T."/>
            <person name="Saber N."/>
            <person name="Kharbatia N.M."/>
            <person name="Rupper R.R."/>
            <person name="Sharp A.R."/>
            <person name="Dally N."/>
            <person name="Boughton B.A."/>
            <person name="Woo Y.H."/>
            <person name="Gao G."/>
            <person name="Schijlen E.G.W.M."/>
            <person name="Guo X."/>
            <person name="Momin A.A."/>
            <person name="Negrao S."/>
            <person name="Al-Babili S."/>
            <person name="Gehring C."/>
            <person name="Roessner U."/>
            <person name="Jung C."/>
            <person name="Murphy K."/>
            <person name="Arold S.T."/>
            <person name="Gojobori T."/>
            <person name="van der Linden C.G."/>
            <person name="van Loo E.N."/>
            <person name="Jellen E.N."/>
            <person name="Maughan P.J."/>
            <person name="Tester M."/>
        </authorList>
    </citation>
    <scope>NUCLEOTIDE SEQUENCE [LARGE SCALE GENOMIC DNA]</scope>
    <source>
        <strain evidence="10">cv. PI 614886</strain>
    </source>
</reference>
<evidence type="ECO:0000256" key="9">
    <source>
        <dbReference type="SAM" id="MobiDB-lite"/>
    </source>
</evidence>
<dbReference type="Gene3D" id="3.40.50.1000">
    <property type="entry name" value="HAD superfamily/HAD-like"/>
    <property type="match status" value="1"/>
</dbReference>
<evidence type="ECO:0000256" key="3">
    <source>
        <dbReference type="ARBA" id="ARBA00012640"/>
    </source>
</evidence>
<evidence type="ECO:0000313" key="10">
    <source>
        <dbReference type="EnsemblPlants" id="AUR62008533-RA:cds"/>
    </source>
</evidence>
<dbReference type="FunFam" id="1.10.150.210:FF:000003">
    <property type="entry name" value="Phosphoserine phosphatase SerB"/>
    <property type="match status" value="1"/>
</dbReference>
<comment type="cofactor">
    <cofactor evidence="1">
        <name>Mg(2+)</name>
        <dbReference type="ChEBI" id="CHEBI:18420"/>
    </cofactor>
</comment>
<keyword evidence="5" id="KW-0479">Metal-binding</keyword>
<sequence>MDGADECIDIKMRLFGGFVEKHRRGRRYLVYEAGFVYWKYAVPVSFVRSVSYLRYLCSEGFISMGWEVPQVYSLWFKERGKTWVTGKRRIDNDDDVRDFLESKHSEGHVELYQTVGLEEWDRFHPIAVTVSNPSISNPSLSQPTNSNPNANNPQPNANGSRPSRSNPSHQNPTHTQQCSNLKGLSKPQKSPELSIVPVSRRSPRFSKVCESEPKIVSLPKPNPKPKLISKKPTQAVVRRSPRFTSNSAKEQGLSGVSDKGKGKKCKRRLFKGEESGSETGSSSQSDDSVLDIDWKAGEEDLGGSEEDQEEWHIQTRKGLVGEVERSLQVVEDSGFRKDKAENSEKRVTQLGQDIGCKDLELQINLMEALLSAHVVKVPVCHVKQCNHSLLTPSPPRLIGKLHRSAFGMMNSSKLTNSVTASIQPVEASTTERFDNTLPSKEVLGLWRNVDAVCFDVDSTVCEDEGIDEFAEFCGAGKAVAEWTSRAMNGSVTFQEALAARLSLINPTLSQLQDYLEKRPPRLSPGIAELVRKLKAKGVDVYLVSGGFRQMINPVASILEIPLENIFANQMLFGDSGEFLGFDENEPTSRSGGKPIAVQQIRKARGYNTLAMIGDGATDLEARQPGGADLFICFAGVQLREAVAAKADWLDFNFKDLINSLD</sequence>
<keyword evidence="11" id="KW-1185">Reference proteome</keyword>
<feature type="region of interest" description="Disordered" evidence="9">
    <location>
        <begin position="134"/>
        <end position="290"/>
    </location>
</feature>
<dbReference type="Gramene" id="AUR62008533-RA">
    <property type="protein sequence ID" value="AUR62008533-RA:cds"/>
    <property type="gene ID" value="AUR62008533"/>
</dbReference>
<evidence type="ECO:0000256" key="4">
    <source>
        <dbReference type="ARBA" id="ARBA00022605"/>
    </source>
</evidence>
<evidence type="ECO:0000256" key="6">
    <source>
        <dbReference type="ARBA" id="ARBA00022801"/>
    </source>
</evidence>
<dbReference type="GO" id="GO:0036424">
    <property type="term" value="F:L-phosphoserine phosphatase activity"/>
    <property type="evidence" value="ECO:0007669"/>
    <property type="project" value="TreeGrafter"/>
</dbReference>
<dbReference type="InterPro" id="IPR050582">
    <property type="entry name" value="HAD-like_SerB"/>
</dbReference>
<proteinExistence type="predicted"/>
<evidence type="ECO:0000256" key="1">
    <source>
        <dbReference type="ARBA" id="ARBA00001946"/>
    </source>
</evidence>
<dbReference type="EC" id="3.1.3.3" evidence="3"/>
<feature type="compositionally biased region" description="Low complexity" evidence="9">
    <location>
        <begin position="277"/>
        <end position="287"/>
    </location>
</feature>
<keyword evidence="7" id="KW-0460">Magnesium</keyword>
<comment type="pathway">
    <text evidence="2">Amino-acid biosynthesis; L-serine biosynthesis; L-serine from 3-phospho-D-glycerate: step 3/3.</text>
</comment>
<dbReference type="InterPro" id="IPR036412">
    <property type="entry name" value="HAD-like_sf"/>
</dbReference>
<keyword evidence="4" id="KW-0028">Amino-acid biosynthesis</keyword>
<dbReference type="GO" id="GO:0009507">
    <property type="term" value="C:chloroplast"/>
    <property type="evidence" value="ECO:0007669"/>
    <property type="project" value="TreeGrafter"/>
</dbReference>
<dbReference type="Proteomes" id="UP000596660">
    <property type="component" value="Unplaced"/>
</dbReference>
<dbReference type="FunFam" id="3.40.50.1000:FF:000077">
    <property type="entry name" value="Phosphoserine phosphatase, chloroplastic"/>
    <property type="match status" value="1"/>
</dbReference>
<reference evidence="10" key="2">
    <citation type="submission" date="2021-03" db="UniProtKB">
        <authorList>
            <consortium name="EnsemblPlants"/>
        </authorList>
    </citation>
    <scope>IDENTIFICATION</scope>
</reference>
<evidence type="ECO:0000256" key="5">
    <source>
        <dbReference type="ARBA" id="ARBA00022723"/>
    </source>
</evidence>
<dbReference type="Gene3D" id="1.10.150.210">
    <property type="entry name" value="Phosphoserine phosphatase, domain 2"/>
    <property type="match status" value="1"/>
</dbReference>
<dbReference type="GO" id="GO:0006564">
    <property type="term" value="P:L-serine biosynthetic process"/>
    <property type="evidence" value="ECO:0007669"/>
    <property type="project" value="UniProtKB-KW"/>
</dbReference>
<dbReference type="CDD" id="cd04309">
    <property type="entry name" value="HAD_PSP_eu"/>
    <property type="match status" value="1"/>
</dbReference>
<evidence type="ECO:0000256" key="7">
    <source>
        <dbReference type="ARBA" id="ARBA00022842"/>
    </source>
</evidence>
<evidence type="ECO:0000256" key="2">
    <source>
        <dbReference type="ARBA" id="ARBA00005135"/>
    </source>
</evidence>
<evidence type="ECO:0000256" key="8">
    <source>
        <dbReference type="ARBA" id="ARBA00023299"/>
    </source>
</evidence>
<name>A0A803L9J4_CHEQI</name>
<dbReference type="InterPro" id="IPR023214">
    <property type="entry name" value="HAD_sf"/>
</dbReference>
<protein>
    <recommendedName>
        <fullName evidence="3">phosphoserine phosphatase</fullName>
        <ecNumber evidence="3">3.1.3.3</ecNumber>
    </recommendedName>
</protein>
<feature type="compositionally biased region" description="Low complexity" evidence="9">
    <location>
        <begin position="141"/>
        <end position="158"/>
    </location>
</feature>
<organism evidence="10 11">
    <name type="scientific">Chenopodium quinoa</name>
    <name type="common">Quinoa</name>
    <dbReference type="NCBI Taxonomy" id="63459"/>
    <lineage>
        <taxon>Eukaryota</taxon>
        <taxon>Viridiplantae</taxon>
        <taxon>Streptophyta</taxon>
        <taxon>Embryophyta</taxon>
        <taxon>Tracheophyta</taxon>
        <taxon>Spermatophyta</taxon>
        <taxon>Magnoliopsida</taxon>
        <taxon>eudicotyledons</taxon>
        <taxon>Gunneridae</taxon>
        <taxon>Pentapetalae</taxon>
        <taxon>Caryophyllales</taxon>
        <taxon>Chenopodiaceae</taxon>
        <taxon>Chenopodioideae</taxon>
        <taxon>Atripliceae</taxon>
        <taxon>Chenopodium</taxon>
    </lineage>
</organism>
<dbReference type="EnsemblPlants" id="AUR62008533-RA">
    <property type="protein sequence ID" value="AUR62008533-RA:cds"/>
    <property type="gene ID" value="AUR62008533"/>
</dbReference>
<keyword evidence="8" id="KW-0718">Serine biosynthesis</keyword>
<dbReference type="GO" id="GO:0000287">
    <property type="term" value="F:magnesium ion binding"/>
    <property type="evidence" value="ECO:0007669"/>
    <property type="project" value="TreeGrafter"/>
</dbReference>
<dbReference type="SUPFAM" id="SSF56784">
    <property type="entry name" value="HAD-like"/>
    <property type="match status" value="1"/>
</dbReference>